<keyword evidence="3" id="KW-1185">Reference proteome</keyword>
<feature type="coiled-coil region" evidence="1">
    <location>
        <begin position="16"/>
        <end position="43"/>
    </location>
</feature>
<dbReference type="Gene3D" id="1.20.1280.50">
    <property type="match status" value="1"/>
</dbReference>
<evidence type="ECO:0008006" key="4">
    <source>
        <dbReference type="Google" id="ProtNLM"/>
    </source>
</evidence>
<dbReference type="EMBL" id="JARJLG010000159">
    <property type="protein sequence ID" value="KAJ7734790.1"/>
    <property type="molecule type" value="Genomic_DNA"/>
</dbReference>
<dbReference type="AlphaFoldDB" id="A0AAD7I471"/>
<protein>
    <recommendedName>
        <fullName evidence="4">F-box domain-containing protein</fullName>
    </recommendedName>
</protein>
<evidence type="ECO:0000256" key="1">
    <source>
        <dbReference type="SAM" id="Coils"/>
    </source>
</evidence>
<gene>
    <name evidence="2" type="ORF">DFH07DRAFT_928418</name>
</gene>
<keyword evidence="1" id="KW-0175">Coiled coil</keyword>
<reference evidence="2" key="1">
    <citation type="submission" date="2023-03" db="EMBL/GenBank/DDBJ databases">
        <title>Massive genome expansion in bonnet fungi (Mycena s.s.) driven by repeated elements and novel gene families across ecological guilds.</title>
        <authorList>
            <consortium name="Lawrence Berkeley National Laboratory"/>
            <person name="Harder C.B."/>
            <person name="Miyauchi S."/>
            <person name="Viragh M."/>
            <person name="Kuo A."/>
            <person name="Thoen E."/>
            <person name="Andreopoulos B."/>
            <person name="Lu D."/>
            <person name="Skrede I."/>
            <person name="Drula E."/>
            <person name="Henrissat B."/>
            <person name="Morin E."/>
            <person name="Kohler A."/>
            <person name="Barry K."/>
            <person name="LaButti K."/>
            <person name="Morin E."/>
            <person name="Salamov A."/>
            <person name="Lipzen A."/>
            <person name="Mereny Z."/>
            <person name="Hegedus B."/>
            <person name="Baldrian P."/>
            <person name="Stursova M."/>
            <person name="Weitz H."/>
            <person name="Taylor A."/>
            <person name="Grigoriev I.V."/>
            <person name="Nagy L.G."/>
            <person name="Martin F."/>
            <person name="Kauserud H."/>
        </authorList>
    </citation>
    <scope>NUCLEOTIDE SEQUENCE</scope>
    <source>
        <strain evidence="2">CBHHK188m</strain>
    </source>
</reference>
<proteinExistence type="predicted"/>
<organism evidence="2 3">
    <name type="scientific">Mycena maculata</name>
    <dbReference type="NCBI Taxonomy" id="230809"/>
    <lineage>
        <taxon>Eukaryota</taxon>
        <taxon>Fungi</taxon>
        <taxon>Dikarya</taxon>
        <taxon>Basidiomycota</taxon>
        <taxon>Agaricomycotina</taxon>
        <taxon>Agaricomycetes</taxon>
        <taxon>Agaricomycetidae</taxon>
        <taxon>Agaricales</taxon>
        <taxon>Marasmiineae</taxon>
        <taxon>Mycenaceae</taxon>
        <taxon>Mycena</taxon>
    </lineage>
</organism>
<accession>A0AAD7I471</accession>
<evidence type="ECO:0000313" key="2">
    <source>
        <dbReference type="EMBL" id="KAJ7734790.1"/>
    </source>
</evidence>
<comment type="caution">
    <text evidence="2">The sequence shown here is derived from an EMBL/GenBank/DDBJ whole genome shotgun (WGS) entry which is preliminary data.</text>
</comment>
<sequence>MNETEPLVLAAERARITEIDLQILELECSLRALRAERDLLQGRLDAFKYPVLALPNEIVIEIFVHFLPLYPEPPPVVGLFSPIVLGQVCQKWREIILSTSALWKGAAVSLNRYSNFDRTLRLLETSLQRSGSRALSIAIDCITLYESVVTPFMQTILSHCARWEHLKLCVPPGSLACIQGPLPMLCSLEIPSLHQFTVALGNDASPILAFQAAPCC</sequence>
<evidence type="ECO:0000313" key="3">
    <source>
        <dbReference type="Proteomes" id="UP001215280"/>
    </source>
</evidence>
<dbReference type="Proteomes" id="UP001215280">
    <property type="component" value="Unassembled WGS sequence"/>
</dbReference>
<name>A0AAD7I471_9AGAR</name>